<organism evidence="1 2">
    <name type="scientific">Triparma strigata</name>
    <dbReference type="NCBI Taxonomy" id="1606541"/>
    <lineage>
        <taxon>Eukaryota</taxon>
        <taxon>Sar</taxon>
        <taxon>Stramenopiles</taxon>
        <taxon>Ochrophyta</taxon>
        <taxon>Bolidophyceae</taxon>
        <taxon>Parmales</taxon>
        <taxon>Triparmaceae</taxon>
        <taxon>Triparma</taxon>
    </lineage>
</organism>
<dbReference type="Pfam" id="PF10294">
    <property type="entry name" value="Methyltransf_16"/>
    <property type="match status" value="1"/>
</dbReference>
<evidence type="ECO:0000313" key="1">
    <source>
        <dbReference type="EMBL" id="GMH83819.1"/>
    </source>
</evidence>
<dbReference type="SUPFAM" id="SSF53335">
    <property type="entry name" value="S-adenosyl-L-methionine-dependent methyltransferases"/>
    <property type="match status" value="1"/>
</dbReference>
<dbReference type="Gene3D" id="3.40.50.150">
    <property type="entry name" value="Vaccinia Virus protein VP39"/>
    <property type="match status" value="1"/>
</dbReference>
<dbReference type="OrthoDB" id="407325at2759"/>
<proteinExistence type="predicted"/>
<dbReference type="PANTHER" id="PTHR14614">
    <property type="entry name" value="HEPATOCELLULAR CARCINOMA-ASSOCIATED ANTIGEN"/>
    <property type="match status" value="1"/>
</dbReference>
<accession>A0A9W7B4D5</accession>
<keyword evidence="2" id="KW-1185">Reference proteome</keyword>
<dbReference type="EMBL" id="BRXY01000285">
    <property type="protein sequence ID" value="GMH83819.1"/>
    <property type="molecule type" value="Genomic_DNA"/>
</dbReference>
<protein>
    <submittedName>
        <fullName evidence="1">Uncharacterized protein</fullName>
    </submittedName>
</protein>
<dbReference type="InterPro" id="IPR029063">
    <property type="entry name" value="SAM-dependent_MTases_sf"/>
</dbReference>
<name>A0A9W7B4D5_9STRA</name>
<dbReference type="InterPro" id="IPR019410">
    <property type="entry name" value="Methyltransf_16"/>
</dbReference>
<dbReference type="AlphaFoldDB" id="A0A9W7B4D5"/>
<evidence type="ECO:0000313" key="2">
    <source>
        <dbReference type="Proteomes" id="UP001165085"/>
    </source>
</evidence>
<reference evidence="2" key="1">
    <citation type="journal article" date="2023" name="Commun. Biol.">
        <title>Genome analysis of Parmales, the sister group of diatoms, reveals the evolutionary specialization of diatoms from phago-mixotrophs to photoautotrophs.</title>
        <authorList>
            <person name="Ban H."/>
            <person name="Sato S."/>
            <person name="Yoshikawa S."/>
            <person name="Yamada K."/>
            <person name="Nakamura Y."/>
            <person name="Ichinomiya M."/>
            <person name="Sato N."/>
            <person name="Blanc-Mathieu R."/>
            <person name="Endo H."/>
            <person name="Kuwata A."/>
            <person name="Ogata H."/>
        </authorList>
    </citation>
    <scope>NUCLEOTIDE SEQUENCE [LARGE SCALE GENOMIC DNA]</scope>
    <source>
        <strain evidence="2">NIES 3701</strain>
    </source>
</reference>
<comment type="caution">
    <text evidence="1">The sequence shown here is derived from an EMBL/GenBank/DDBJ whole genome shotgun (WGS) entry which is preliminary data.</text>
</comment>
<dbReference type="Proteomes" id="UP001165085">
    <property type="component" value="Unassembled WGS sequence"/>
</dbReference>
<gene>
    <name evidence="1" type="ORF">TrST_g4928</name>
</gene>
<sequence length="307" mass="33729">MRIITADRQIVNSASRQSIVSTLEGSGTRCTNCLSEDSMILYSSASGTTTKLSQINDEDMENDKTTYKLLPCEHETTETENKPLTLTYRVYPSCQPPIVPHSISLMITENAEQHNTLETGSTTWDGATYLVRFLDRHFSELGASGRFIELGAGTGFVGLHCSKAWPSASGVLTDLNYTLPSISQNITLNNTTNLSVSELDWFASSSATSPPPISLGSFKTILAADCIYLKSLIQPFCSTVLKLMSESTEDIVTAIIAHQVRGGGGTIEAEVESIFKDGGATVERREWKDNEYYEPRLFIWIVKLSKT</sequence>